<proteinExistence type="predicted"/>
<dbReference type="EMBL" id="OZ035826">
    <property type="protein sequence ID" value="CAL1604999.1"/>
    <property type="molecule type" value="Genomic_DNA"/>
</dbReference>
<keyword evidence="2" id="KW-1185">Reference proteome</keyword>
<dbReference type="AlphaFoldDB" id="A0AAV2LUN3"/>
<evidence type="ECO:0000313" key="2">
    <source>
        <dbReference type="Proteomes" id="UP001497482"/>
    </source>
</evidence>
<dbReference type="Proteomes" id="UP001497482">
    <property type="component" value="Chromosome 4"/>
</dbReference>
<evidence type="ECO:0000313" key="1">
    <source>
        <dbReference type="EMBL" id="CAL1604999.1"/>
    </source>
</evidence>
<sequence>MVTFTFCCWSQGLEPGAWSLEPGAWSLELELGAWSLEPGAWSLEPGAWSLEPGAWSLELEPGAGAWSLEPGAGAWSWSLELEPGAGAWSGASVLLWHQQNDEKQIAKCGYVSTLSPRALTWRCICVGGAVPASLAFSERPCEGSTDRPGAD</sequence>
<accession>A0AAV2LUN3</accession>
<organism evidence="1 2">
    <name type="scientific">Knipowitschia caucasica</name>
    <name type="common">Caucasian dwarf goby</name>
    <name type="synonym">Pomatoschistus caucasicus</name>
    <dbReference type="NCBI Taxonomy" id="637954"/>
    <lineage>
        <taxon>Eukaryota</taxon>
        <taxon>Metazoa</taxon>
        <taxon>Chordata</taxon>
        <taxon>Craniata</taxon>
        <taxon>Vertebrata</taxon>
        <taxon>Euteleostomi</taxon>
        <taxon>Actinopterygii</taxon>
        <taxon>Neopterygii</taxon>
        <taxon>Teleostei</taxon>
        <taxon>Neoteleostei</taxon>
        <taxon>Acanthomorphata</taxon>
        <taxon>Gobiaria</taxon>
        <taxon>Gobiiformes</taxon>
        <taxon>Gobioidei</taxon>
        <taxon>Gobiidae</taxon>
        <taxon>Gobiinae</taxon>
        <taxon>Knipowitschia</taxon>
    </lineage>
</organism>
<reference evidence="1 2" key="1">
    <citation type="submission" date="2024-04" db="EMBL/GenBank/DDBJ databases">
        <authorList>
            <person name="Waldvogel A.-M."/>
            <person name="Schoenle A."/>
        </authorList>
    </citation>
    <scope>NUCLEOTIDE SEQUENCE [LARGE SCALE GENOMIC DNA]</scope>
</reference>
<protein>
    <submittedName>
        <fullName evidence="1">Uncharacterized protein</fullName>
    </submittedName>
</protein>
<name>A0AAV2LUN3_KNICA</name>
<gene>
    <name evidence="1" type="ORF">KC01_LOCUS32425</name>
</gene>